<dbReference type="EMBL" id="KK198755">
    <property type="protein sequence ID" value="KCW82571.1"/>
    <property type="molecule type" value="Genomic_DNA"/>
</dbReference>
<dbReference type="Gramene" id="KCW82571">
    <property type="protein sequence ID" value="KCW82571"/>
    <property type="gene ID" value="EUGRSUZ_C03971"/>
</dbReference>
<keyword evidence="1" id="KW-0812">Transmembrane</keyword>
<protein>
    <submittedName>
        <fullName evidence="2">Uncharacterized protein</fullName>
    </submittedName>
</protein>
<organism evidence="2">
    <name type="scientific">Eucalyptus grandis</name>
    <name type="common">Flooded gum</name>
    <dbReference type="NCBI Taxonomy" id="71139"/>
    <lineage>
        <taxon>Eukaryota</taxon>
        <taxon>Viridiplantae</taxon>
        <taxon>Streptophyta</taxon>
        <taxon>Embryophyta</taxon>
        <taxon>Tracheophyta</taxon>
        <taxon>Spermatophyta</taxon>
        <taxon>Magnoliopsida</taxon>
        <taxon>eudicotyledons</taxon>
        <taxon>Gunneridae</taxon>
        <taxon>Pentapetalae</taxon>
        <taxon>rosids</taxon>
        <taxon>malvids</taxon>
        <taxon>Myrtales</taxon>
        <taxon>Myrtaceae</taxon>
        <taxon>Myrtoideae</taxon>
        <taxon>Eucalypteae</taxon>
        <taxon>Eucalyptus</taxon>
    </lineage>
</organism>
<evidence type="ECO:0000313" key="2">
    <source>
        <dbReference type="EMBL" id="KCW82571.1"/>
    </source>
</evidence>
<sequence length="81" mass="9575">MNTRTHESPFPKTEKHMKPWKISQPLNSAEKSTRKWIKFSNTDHIMGFRRGIRNCSFGRGILLVGFPPWNLSWLLLLRVPR</sequence>
<accession>A0A059CWN0</accession>
<gene>
    <name evidence="2" type="ORF">EUGRSUZ_C03971</name>
</gene>
<keyword evidence="1" id="KW-0472">Membrane</keyword>
<evidence type="ECO:0000256" key="1">
    <source>
        <dbReference type="SAM" id="Phobius"/>
    </source>
</evidence>
<proteinExistence type="predicted"/>
<name>A0A059CWN0_EUCGR</name>
<reference evidence="2" key="1">
    <citation type="submission" date="2013-07" db="EMBL/GenBank/DDBJ databases">
        <title>The genome of Eucalyptus grandis.</title>
        <authorList>
            <person name="Schmutz J."/>
            <person name="Hayes R."/>
            <person name="Myburg A."/>
            <person name="Tuskan G."/>
            <person name="Grattapaglia D."/>
            <person name="Rokhsar D.S."/>
        </authorList>
    </citation>
    <scope>NUCLEOTIDE SEQUENCE</scope>
    <source>
        <tissue evidence="2">Leaf extractions</tissue>
    </source>
</reference>
<dbReference type="InParanoid" id="A0A059CWN0"/>
<dbReference type="AlphaFoldDB" id="A0A059CWN0"/>
<keyword evidence="1" id="KW-1133">Transmembrane helix</keyword>
<feature type="transmembrane region" description="Helical" evidence="1">
    <location>
        <begin position="56"/>
        <end position="76"/>
    </location>
</feature>